<dbReference type="InterPro" id="IPR018649">
    <property type="entry name" value="SHOCT"/>
</dbReference>
<keyword evidence="1" id="KW-0812">Transmembrane</keyword>
<evidence type="ECO:0000256" key="1">
    <source>
        <dbReference type="SAM" id="Phobius"/>
    </source>
</evidence>
<sequence>MIHTYWNDGFLGWGWFLWFGFIFLMLSSFGNWGYTYRAHQRFSGRPDNRAFDILDERYARGDITREEYAQLKSDIAGSSTPIARRGAVASAAPISTLVGRTAL</sequence>
<proteinExistence type="predicted"/>
<name>A0A6M8HYG9_9PROT</name>
<feature type="domain" description="SHOCT" evidence="2">
    <location>
        <begin position="52"/>
        <end position="75"/>
    </location>
</feature>
<geneLocation type="plasmid" evidence="3 4">
    <name>unnamed2</name>
</geneLocation>
<gene>
    <name evidence="3" type="ORF">HN018_25650</name>
</gene>
<dbReference type="Pfam" id="PF09851">
    <property type="entry name" value="SHOCT"/>
    <property type="match status" value="1"/>
</dbReference>
<dbReference type="EMBL" id="CP053710">
    <property type="protein sequence ID" value="QKE93599.1"/>
    <property type="molecule type" value="Genomic_DNA"/>
</dbReference>
<dbReference type="AlphaFoldDB" id="A0A6M8HYG9"/>
<evidence type="ECO:0000259" key="2">
    <source>
        <dbReference type="Pfam" id="PF09851"/>
    </source>
</evidence>
<organism evidence="3 4">
    <name type="scientific">Lichenicola cladoniae</name>
    <dbReference type="NCBI Taxonomy" id="1484109"/>
    <lineage>
        <taxon>Bacteria</taxon>
        <taxon>Pseudomonadati</taxon>
        <taxon>Pseudomonadota</taxon>
        <taxon>Alphaproteobacteria</taxon>
        <taxon>Acetobacterales</taxon>
        <taxon>Acetobacteraceae</taxon>
        <taxon>Lichenicola</taxon>
    </lineage>
</organism>
<feature type="transmembrane region" description="Helical" evidence="1">
    <location>
        <begin position="15"/>
        <end position="34"/>
    </location>
</feature>
<protein>
    <submittedName>
        <fullName evidence="3">SHOCT domain-containing protein</fullName>
    </submittedName>
</protein>
<dbReference type="Proteomes" id="UP000500767">
    <property type="component" value="Plasmid unnamed2"/>
</dbReference>
<reference evidence="3 4" key="1">
    <citation type="journal article" date="2014" name="World J. Microbiol. Biotechnol.">
        <title>Biodiversity and physiological characteristics of Antarctic and Arctic lichens-associated bacteria.</title>
        <authorList>
            <person name="Lee Y.M."/>
            <person name="Kim E.H."/>
            <person name="Lee H.K."/>
            <person name="Hong S.G."/>
        </authorList>
    </citation>
    <scope>NUCLEOTIDE SEQUENCE [LARGE SCALE GENOMIC DNA]</scope>
    <source>
        <strain evidence="3 4">PAMC 26569</strain>
        <plasmid evidence="3">unnamed2</plasmid>
    </source>
</reference>
<evidence type="ECO:0000313" key="4">
    <source>
        <dbReference type="Proteomes" id="UP000500767"/>
    </source>
</evidence>
<evidence type="ECO:0000313" key="3">
    <source>
        <dbReference type="EMBL" id="QKE93599.1"/>
    </source>
</evidence>
<dbReference type="KEGG" id="lck:HN018_25650"/>
<keyword evidence="1" id="KW-0472">Membrane</keyword>
<keyword evidence="1" id="KW-1133">Transmembrane helix</keyword>
<keyword evidence="3" id="KW-0614">Plasmid</keyword>
<keyword evidence="4" id="KW-1185">Reference proteome</keyword>
<accession>A0A6M8HYG9</accession>